<reference evidence="2" key="2">
    <citation type="journal article" date="2009" name="Fungal Genet. Biol.">
        <title>The 2008 update of the Aspergillus nidulans genome annotation: a community effort.</title>
        <authorList>
            <person name="Wortman J.R."/>
            <person name="Gilsenan J.M."/>
            <person name="Joardar V."/>
            <person name="Deegan J."/>
            <person name="Clutterbuck J."/>
            <person name="Andersen M.R."/>
            <person name="Archer D."/>
            <person name="Bencina M."/>
            <person name="Braus G."/>
            <person name="Coutinho P."/>
            <person name="von Dohren H."/>
            <person name="Doonan J."/>
            <person name="Driessen A.J."/>
            <person name="Durek P."/>
            <person name="Espeso E."/>
            <person name="Fekete E."/>
            <person name="Flipphi M."/>
            <person name="Estrada C.G."/>
            <person name="Geysens S."/>
            <person name="Goldman G."/>
            <person name="de Groot P.W."/>
            <person name="Hansen K."/>
            <person name="Harris S.D."/>
            <person name="Heinekamp T."/>
            <person name="Helmstaedt K."/>
            <person name="Henrissat B."/>
            <person name="Hofmann G."/>
            <person name="Homan T."/>
            <person name="Horio T."/>
            <person name="Horiuchi H."/>
            <person name="James S."/>
            <person name="Jones M."/>
            <person name="Karaffa L."/>
            <person name="Karanyi Z."/>
            <person name="Kato M."/>
            <person name="Keller N."/>
            <person name="Kelly D.E."/>
            <person name="Kiel J.A."/>
            <person name="Kim J.M."/>
            <person name="van der Klei I.J."/>
            <person name="Klis F.M."/>
            <person name="Kovalchuk A."/>
            <person name="Krasevec N."/>
            <person name="Kubicek C.P."/>
            <person name="Liu B."/>
            <person name="Maccabe A."/>
            <person name="Meyer V."/>
            <person name="Mirabito P."/>
            <person name="Miskei M."/>
            <person name="Mos M."/>
            <person name="Mullins J."/>
            <person name="Nelson D.R."/>
            <person name="Nielsen J."/>
            <person name="Oakley B.R."/>
            <person name="Osmani S.A."/>
            <person name="Pakula T."/>
            <person name="Paszewski A."/>
            <person name="Paulsen I."/>
            <person name="Pilsyk S."/>
            <person name="Pocsi I."/>
            <person name="Punt P.J."/>
            <person name="Ram A.F."/>
            <person name="Ren Q."/>
            <person name="Robellet X."/>
            <person name="Robson G."/>
            <person name="Seiboth B."/>
            <person name="van Solingen P."/>
            <person name="Specht T."/>
            <person name="Sun J."/>
            <person name="Taheri-Talesh N."/>
            <person name="Takeshita N."/>
            <person name="Ussery D."/>
            <person name="vanKuyk P.A."/>
            <person name="Visser H."/>
            <person name="van de Vondervoort P.J."/>
            <person name="de Vries R.P."/>
            <person name="Walton J."/>
            <person name="Xiang X."/>
            <person name="Xiong Y."/>
            <person name="Zeng A.P."/>
            <person name="Brandt B.W."/>
            <person name="Cornell M.J."/>
            <person name="van den Hondel C.A."/>
            <person name="Visser J."/>
            <person name="Oliver S.G."/>
            <person name="Turner G."/>
        </authorList>
    </citation>
    <scope>GENOME REANNOTATION</scope>
    <source>
        <strain evidence="2">FGSC A4 / ATCC 38163 / CBS 112.46 / NRRL 194 / M139</strain>
    </source>
</reference>
<dbReference type="InParanoid" id="C8VI47"/>
<gene>
    <name evidence="1" type="ORF">ANIA_11380</name>
</gene>
<reference evidence="2" key="1">
    <citation type="journal article" date="2005" name="Nature">
        <title>Sequencing of Aspergillus nidulans and comparative analysis with A. fumigatus and A. oryzae.</title>
        <authorList>
            <person name="Galagan J.E."/>
            <person name="Calvo S.E."/>
            <person name="Cuomo C."/>
            <person name="Ma L.J."/>
            <person name="Wortman J.R."/>
            <person name="Batzoglou S."/>
            <person name="Lee S.I."/>
            <person name="Basturkmen M."/>
            <person name="Spevak C.C."/>
            <person name="Clutterbuck J."/>
            <person name="Kapitonov V."/>
            <person name="Jurka J."/>
            <person name="Scazzocchio C."/>
            <person name="Farman M."/>
            <person name="Butler J."/>
            <person name="Purcell S."/>
            <person name="Harris S."/>
            <person name="Braus G.H."/>
            <person name="Draht O."/>
            <person name="Busch S."/>
            <person name="D'Enfert C."/>
            <person name="Bouchier C."/>
            <person name="Goldman G.H."/>
            <person name="Bell-Pedersen D."/>
            <person name="Griffiths-Jones S."/>
            <person name="Doonan J.H."/>
            <person name="Yu J."/>
            <person name="Vienken K."/>
            <person name="Pain A."/>
            <person name="Freitag M."/>
            <person name="Selker E.U."/>
            <person name="Archer D.B."/>
            <person name="Penalva M.A."/>
            <person name="Oakley B.R."/>
            <person name="Momany M."/>
            <person name="Tanaka T."/>
            <person name="Kumagai T."/>
            <person name="Asai K."/>
            <person name="Machida M."/>
            <person name="Nierman W.C."/>
            <person name="Denning D.W."/>
            <person name="Caddick M."/>
            <person name="Hynes M."/>
            <person name="Paoletti M."/>
            <person name="Fischer R."/>
            <person name="Miller B."/>
            <person name="Dyer P."/>
            <person name="Sachs M.S."/>
            <person name="Osmani S.A."/>
            <person name="Birren B.W."/>
        </authorList>
    </citation>
    <scope>NUCLEOTIDE SEQUENCE [LARGE SCALE GENOMIC DNA]</scope>
    <source>
        <strain evidence="2">FGSC A4 / ATCC 38163 / CBS 112.46 / NRRL 194 / M139</strain>
    </source>
</reference>
<sequence length="19" mass="2075">MALIEHGVLGALAHWVTKK</sequence>
<protein>
    <submittedName>
        <fullName evidence="1">Uncharacterized protein</fullName>
    </submittedName>
</protein>
<organism evidence="1 2">
    <name type="scientific">Emericella nidulans (strain FGSC A4 / ATCC 38163 / CBS 112.46 / NRRL 194 / M139)</name>
    <name type="common">Aspergillus nidulans</name>
    <dbReference type="NCBI Taxonomy" id="227321"/>
    <lineage>
        <taxon>Eukaryota</taxon>
        <taxon>Fungi</taxon>
        <taxon>Dikarya</taxon>
        <taxon>Ascomycota</taxon>
        <taxon>Pezizomycotina</taxon>
        <taxon>Eurotiomycetes</taxon>
        <taxon>Eurotiomycetidae</taxon>
        <taxon>Eurotiales</taxon>
        <taxon>Aspergillaceae</taxon>
        <taxon>Aspergillus</taxon>
        <taxon>Aspergillus subgen. Nidulantes</taxon>
    </lineage>
</organism>
<name>C8VI47_EMENI</name>
<accession>C8VI47</accession>
<keyword evidence="2" id="KW-1185">Reference proteome</keyword>
<dbReference type="HOGENOM" id="CLU_3429972_0_0_1"/>
<proteinExistence type="predicted"/>
<evidence type="ECO:0000313" key="1">
    <source>
        <dbReference type="EMBL" id="CBF83086.1"/>
    </source>
</evidence>
<dbReference type="AlphaFoldDB" id="C8VI47"/>
<dbReference type="EMBL" id="BN001306">
    <property type="protein sequence ID" value="CBF83086.1"/>
    <property type="molecule type" value="Genomic_DNA"/>
</dbReference>
<evidence type="ECO:0000313" key="2">
    <source>
        <dbReference type="Proteomes" id="UP000000560"/>
    </source>
</evidence>
<dbReference type="Proteomes" id="UP000000560">
    <property type="component" value="Chromosome VI"/>
</dbReference>